<proteinExistence type="predicted"/>
<reference evidence="1" key="1">
    <citation type="submission" date="2022-12" db="EMBL/GenBank/DDBJ databases">
        <authorList>
            <person name="Krivoruchko A.V."/>
            <person name="Elkin A."/>
        </authorList>
    </citation>
    <scope>NUCLEOTIDE SEQUENCE</scope>
    <source>
        <strain evidence="1">IEGM 1391</strain>
    </source>
</reference>
<organism evidence="1 2">
    <name type="scientific">Rhodococcus ruber</name>
    <dbReference type="NCBI Taxonomy" id="1830"/>
    <lineage>
        <taxon>Bacteria</taxon>
        <taxon>Bacillati</taxon>
        <taxon>Actinomycetota</taxon>
        <taxon>Actinomycetes</taxon>
        <taxon>Mycobacteriales</taxon>
        <taxon>Nocardiaceae</taxon>
        <taxon>Rhodococcus</taxon>
    </lineage>
</organism>
<sequence>MSRHQLGRDYVRVFRDTYVRTGTTLDAQALAHAASVCVGDGAVIAGVSAAAVHGAKWIDPSTPPSVLANGRSHQLPGLRIHHDAFDTDDVMIAQGFAVSTPVRTGFDIGRWVPSPLSVVFLDSLLAATCVDREAIRAYALQRPGTRGFRRLFSALDVVDRGAESPQETRTRLLLIEAGLPKPETQIEIRDRSGRFVARIDLGWRRWRVGVEYEGVHHWLDERQRTRDIERFEDLDRAEWQIVRVNSEQMRLRPHDVVARVRAKLRAAGAPV</sequence>
<dbReference type="InterPro" id="IPR011335">
    <property type="entry name" value="Restrct_endonuc-II-like"/>
</dbReference>
<comment type="caution">
    <text evidence="1">The sequence shown here is derived from an EMBL/GenBank/DDBJ whole genome shotgun (WGS) entry which is preliminary data.</text>
</comment>
<protein>
    <recommendedName>
        <fullName evidence="3">DUF559 domain-containing protein</fullName>
    </recommendedName>
</protein>
<dbReference type="RefSeq" id="WP_269605104.1">
    <property type="nucleotide sequence ID" value="NZ_JAPWIJ010000005.1"/>
</dbReference>
<dbReference type="SUPFAM" id="SSF52980">
    <property type="entry name" value="Restriction endonuclease-like"/>
    <property type="match status" value="1"/>
</dbReference>
<evidence type="ECO:0000313" key="2">
    <source>
        <dbReference type="Proteomes" id="UP001081071"/>
    </source>
</evidence>
<evidence type="ECO:0008006" key="3">
    <source>
        <dbReference type="Google" id="ProtNLM"/>
    </source>
</evidence>
<dbReference type="EMBL" id="JAPWIJ010000005">
    <property type="protein sequence ID" value="MCZ4519617.1"/>
    <property type="molecule type" value="Genomic_DNA"/>
</dbReference>
<accession>A0ABT4MF62</accession>
<gene>
    <name evidence="1" type="ORF">O4220_13945</name>
</gene>
<keyword evidence="2" id="KW-1185">Reference proteome</keyword>
<dbReference type="Proteomes" id="UP001081071">
    <property type="component" value="Unassembled WGS sequence"/>
</dbReference>
<name>A0ABT4MF62_9NOCA</name>
<evidence type="ECO:0000313" key="1">
    <source>
        <dbReference type="EMBL" id="MCZ4519617.1"/>
    </source>
</evidence>